<dbReference type="Proteomes" id="UP000600774">
    <property type="component" value="Unassembled WGS sequence"/>
</dbReference>
<proteinExistence type="predicted"/>
<dbReference type="AlphaFoldDB" id="A0A832SD83"/>
<organism evidence="1 2">
    <name type="scientific">Methanosarcina acetivorans</name>
    <dbReference type="NCBI Taxonomy" id="2214"/>
    <lineage>
        <taxon>Archaea</taxon>
        <taxon>Methanobacteriati</taxon>
        <taxon>Methanobacteriota</taxon>
        <taxon>Stenosarchaea group</taxon>
        <taxon>Methanomicrobia</taxon>
        <taxon>Methanosarcinales</taxon>
        <taxon>Methanosarcinaceae</taxon>
        <taxon>Methanosarcina</taxon>
    </lineage>
</organism>
<protein>
    <submittedName>
        <fullName evidence="1">Uncharacterized protein</fullName>
    </submittedName>
</protein>
<reference evidence="1" key="1">
    <citation type="journal article" date="2020" name="bioRxiv">
        <title>A rank-normalized archaeal taxonomy based on genome phylogeny resolves widespread incomplete and uneven classifications.</title>
        <authorList>
            <person name="Rinke C."/>
            <person name="Chuvochina M."/>
            <person name="Mussig A.J."/>
            <person name="Chaumeil P.-A."/>
            <person name="Waite D.W."/>
            <person name="Whitman W.B."/>
            <person name="Parks D.H."/>
            <person name="Hugenholtz P."/>
        </authorList>
    </citation>
    <scope>NUCLEOTIDE SEQUENCE</scope>
    <source>
        <strain evidence="1">UBA8876</strain>
    </source>
</reference>
<accession>A0A832SD83</accession>
<sequence>MTKVLFKLSTSMPKKNMEFSFSRRRMFKPVGAKNLEVEGKSFVKVTK</sequence>
<dbReference type="GeneID" id="43446246"/>
<evidence type="ECO:0000313" key="2">
    <source>
        <dbReference type="Proteomes" id="UP000600774"/>
    </source>
</evidence>
<comment type="caution">
    <text evidence="1">The sequence shown here is derived from an EMBL/GenBank/DDBJ whole genome shotgun (WGS) entry which is preliminary data.</text>
</comment>
<gene>
    <name evidence="1" type="ORF">HA338_00120</name>
</gene>
<evidence type="ECO:0000313" key="1">
    <source>
        <dbReference type="EMBL" id="HIH92499.1"/>
    </source>
</evidence>
<dbReference type="RefSeq" id="WP_157860410.1">
    <property type="nucleotide sequence ID" value="NZ_DUJU01000003.1"/>
</dbReference>
<dbReference type="EMBL" id="DUJU01000003">
    <property type="protein sequence ID" value="HIH92499.1"/>
    <property type="molecule type" value="Genomic_DNA"/>
</dbReference>
<name>A0A832SD83_9EURY</name>